<organism evidence="1">
    <name type="scientific">marine sediment metagenome</name>
    <dbReference type="NCBI Taxonomy" id="412755"/>
    <lineage>
        <taxon>unclassified sequences</taxon>
        <taxon>metagenomes</taxon>
        <taxon>ecological metagenomes</taxon>
    </lineage>
</organism>
<sequence>MADVSFADAADGSRYWDFVADIHYVKQDGKWIVDENMSRRLSAWPRRSDPTNLGGLWEGAELSTCEHIDVYTGERNFAGGHISDQAERITAAYRAHLKDES</sequence>
<name>A0A0F9D7G9_9ZZZZ</name>
<gene>
    <name evidence="1" type="ORF">LCGC14_2579800</name>
</gene>
<proteinExistence type="predicted"/>
<dbReference type="AlphaFoldDB" id="A0A0F9D7G9"/>
<reference evidence="1" key="1">
    <citation type="journal article" date="2015" name="Nature">
        <title>Complex archaea that bridge the gap between prokaryotes and eukaryotes.</title>
        <authorList>
            <person name="Spang A."/>
            <person name="Saw J.H."/>
            <person name="Jorgensen S.L."/>
            <person name="Zaremba-Niedzwiedzka K."/>
            <person name="Martijn J."/>
            <person name="Lind A.E."/>
            <person name="van Eijk R."/>
            <person name="Schleper C."/>
            <person name="Guy L."/>
            <person name="Ettema T.J."/>
        </authorList>
    </citation>
    <scope>NUCLEOTIDE SEQUENCE</scope>
</reference>
<evidence type="ECO:0000313" key="1">
    <source>
        <dbReference type="EMBL" id="KKL08048.1"/>
    </source>
</evidence>
<comment type="caution">
    <text evidence="1">The sequence shown here is derived from an EMBL/GenBank/DDBJ whole genome shotgun (WGS) entry which is preliminary data.</text>
</comment>
<protein>
    <submittedName>
        <fullName evidence="1">Uncharacterized protein</fullName>
    </submittedName>
</protein>
<dbReference type="EMBL" id="LAZR01043038">
    <property type="protein sequence ID" value="KKL08048.1"/>
    <property type="molecule type" value="Genomic_DNA"/>
</dbReference>
<accession>A0A0F9D7G9</accession>